<comment type="similarity">
    <text evidence="1">Belongs to the PurS family.</text>
</comment>
<keyword evidence="1" id="KW-0067">ATP-binding</keyword>
<dbReference type="InterPro" id="IPR003850">
    <property type="entry name" value="PurS"/>
</dbReference>
<organism evidence="2 3">
    <name type="scientific">Loigolactobacillus backii</name>
    <dbReference type="NCBI Taxonomy" id="375175"/>
    <lineage>
        <taxon>Bacteria</taxon>
        <taxon>Bacillati</taxon>
        <taxon>Bacillota</taxon>
        <taxon>Bacilli</taxon>
        <taxon>Lactobacillales</taxon>
        <taxon>Lactobacillaceae</taxon>
        <taxon>Loigolactobacillus</taxon>
    </lineage>
</organism>
<dbReference type="OrthoDB" id="9799101at2"/>
<dbReference type="EC" id="6.3.5.3" evidence="1"/>
<evidence type="ECO:0000313" key="2">
    <source>
        <dbReference type="EMBL" id="ANK61752.1"/>
    </source>
</evidence>
<dbReference type="NCBIfam" id="TIGR00302">
    <property type="entry name" value="phosphoribosylformylglycinamidine synthase subunit PurS"/>
    <property type="match status" value="1"/>
</dbReference>
<keyword evidence="1" id="KW-0658">Purine biosynthesis</keyword>
<dbReference type="GO" id="GO:0004642">
    <property type="term" value="F:phosphoribosylformylglycinamidine synthase activity"/>
    <property type="evidence" value="ECO:0007669"/>
    <property type="project" value="UniProtKB-UniRule"/>
</dbReference>
<dbReference type="GO" id="GO:0005524">
    <property type="term" value="F:ATP binding"/>
    <property type="evidence" value="ECO:0007669"/>
    <property type="project" value="UniProtKB-UniRule"/>
</dbReference>
<comment type="subcellular location">
    <subcellularLocation>
        <location evidence="1">Cytoplasm</location>
    </subcellularLocation>
</comment>
<comment type="function">
    <text evidence="1">Part of the phosphoribosylformylglycinamidine synthase complex involved in the purines biosynthetic pathway. Catalyzes the ATP-dependent conversion of formylglycinamide ribonucleotide (FGAR) and glutamine to yield formylglycinamidine ribonucleotide (FGAM) and glutamate. The FGAM synthase complex is composed of three subunits. PurQ produces an ammonia molecule by converting glutamine to glutamate. PurL transfers the ammonia molecule to FGAR to form FGAM in an ATP-dependent manner. PurS interacts with PurQ and PurL and is thought to assist in the transfer of the ammonia molecule from PurQ to PurL.</text>
</comment>
<gene>
    <name evidence="1" type="primary">purS</name>
    <name evidence="2" type="ORF">AYR53_02595</name>
</gene>
<dbReference type="STRING" id="375175.AYR53_02595"/>
<dbReference type="GO" id="GO:0006189">
    <property type="term" value="P:'de novo' IMP biosynthetic process"/>
    <property type="evidence" value="ECO:0007669"/>
    <property type="project" value="UniProtKB-UniRule"/>
</dbReference>
<dbReference type="NCBIfam" id="NF004630">
    <property type="entry name" value="PRK05974.1"/>
    <property type="match status" value="1"/>
</dbReference>
<dbReference type="PANTHER" id="PTHR34696">
    <property type="entry name" value="PHOSPHORIBOSYLFORMYLGLYCINAMIDINE SYNTHASE SUBUNIT PURS"/>
    <property type="match status" value="1"/>
</dbReference>
<comment type="pathway">
    <text evidence="1">Purine metabolism; IMP biosynthesis via de novo pathway; 5-amino-1-(5-phospho-D-ribosyl)imidazole from N(2)-formyl-N(1)-(5-phospho-D-ribosyl)glycinamide: step 1/2.</text>
</comment>
<dbReference type="PANTHER" id="PTHR34696:SF1">
    <property type="entry name" value="PHOSPHORIBOSYLFORMYLGLYCINAMIDINE SYNTHASE SUBUNIT PURS"/>
    <property type="match status" value="1"/>
</dbReference>
<dbReference type="Proteomes" id="UP000078582">
    <property type="component" value="Chromosome"/>
</dbReference>
<name>A0A192H0I3_9LACO</name>
<proteinExistence type="inferred from homology"/>
<dbReference type="HAMAP" id="MF_01926">
    <property type="entry name" value="PurS"/>
    <property type="match status" value="1"/>
</dbReference>
<dbReference type="UniPathway" id="UPA00074">
    <property type="reaction ID" value="UER00128"/>
</dbReference>
<keyword evidence="3" id="KW-1185">Reference proteome</keyword>
<keyword evidence="1" id="KW-0547">Nucleotide-binding</keyword>
<accession>A0A192H0I3</accession>
<dbReference type="Pfam" id="PF02700">
    <property type="entry name" value="PurS"/>
    <property type="match status" value="1"/>
</dbReference>
<comment type="subunit">
    <text evidence="1">Part of the FGAM synthase complex composed of 1 PurL, 1 PurQ and 2 PurS subunits.</text>
</comment>
<comment type="catalytic activity">
    <reaction evidence="1">
        <text>N(2)-formyl-N(1)-(5-phospho-beta-D-ribosyl)glycinamide + L-glutamine + ATP + H2O = 2-formamido-N(1)-(5-O-phospho-beta-D-ribosyl)acetamidine + L-glutamate + ADP + phosphate + H(+)</text>
        <dbReference type="Rhea" id="RHEA:17129"/>
        <dbReference type="ChEBI" id="CHEBI:15377"/>
        <dbReference type="ChEBI" id="CHEBI:15378"/>
        <dbReference type="ChEBI" id="CHEBI:29985"/>
        <dbReference type="ChEBI" id="CHEBI:30616"/>
        <dbReference type="ChEBI" id="CHEBI:43474"/>
        <dbReference type="ChEBI" id="CHEBI:58359"/>
        <dbReference type="ChEBI" id="CHEBI:147286"/>
        <dbReference type="ChEBI" id="CHEBI:147287"/>
        <dbReference type="ChEBI" id="CHEBI:456216"/>
        <dbReference type="EC" id="6.3.5.3"/>
    </reaction>
</comment>
<dbReference type="RefSeq" id="WP_068279526.1">
    <property type="nucleotide sequence ID" value="NZ_CP014873.1"/>
</dbReference>
<sequence>MYLAKIHVNYKRSILNPEAQAVQTALLRLGYQDVASVKLGKYFELKLTNAQSKEQAAKEVDEICDRLLANVNMESYYYQLEELVVAE</sequence>
<dbReference type="InterPro" id="IPR036604">
    <property type="entry name" value="PurS-like_sf"/>
</dbReference>
<keyword evidence="1" id="KW-0963">Cytoplasm</keyword>
<reference evidence="2 3" key="1">
    <citation type="submission" date="2016-03" db="EMBL/GenBank/DDBJ databases">
        <title>Pediococcus and Lactobacillus from brewery environment - whole genome sequencing and assembly.</title>
        <authorList>
            <person name="Behr J."/>
            <person name="Geissler A.J."/>
            <person name="Vogel R.F."/>
        </authorList>
    </citation>
    <scope>NUCLEOTIDE SEQUENCE [LARGE SCALE GENOMIC DNA]</scope>
    <source>
        <strain evidence="2 3">TMW 1.1989</strain>
    </source>
</reference>
<dbReference type="Gene3D" id="3.30.1280.10">
    <property type="entry name" value="Phosphoribosylformylglycinamidine synthase subunit PurS"/>
    <property type="match status" value="1"/>
</dbReference>
<dbReference type="GeneID" id="42981125"/>
<dbReference type="SUPFAM" id="SSF82697">
    <property type="entry name" value="PurS-like"/>
    <property type="match status" value="1"/>
</dbReference>
<evidence type="ECO:0000256" key="1">
    <source>
        <dbReference type="HAMAP-Rule" id="MF_01926"/>
    </source>
</evidence>
<dbReference type="AlphaFoldDB" id="A0A192H0I3"/>
<dbReference type="EMBL" id="CP014873">
    <property type="protein sequence ID" value="ANK61752.1"/>
    <property type="molecule type" value="Genomic_DNA"/>
</dbReference>
<keyword evidence="1" id="KW-0436">Ligase</keyword>
<protein>
    <recommendedName>
        <fullName evidence="1">Phosphoribosylformylglycinamidine synthase subunit PurS</fullName>
        <shortName evidence="1">FGAM synthase</shortName>
        <ecNumber evidence="1">6.3.5.3</ecNumber>
    </recommendedName>
    <alternativeName>
        <fullName evidence="1">Formylglycinamide ribonucleotide amidotransferase subunit III</fullName>
        <shortName evidence="1">FGAR amidotransferase III</shortName>
        <shortName evidence="1">FGAR-AT III</shortName>
    </alternativeName>
    <alternativeName>
        <fullName evidence="1">Phosphoribosylformylglycinamidine synthase subunit III</fullName>
    </alternativeName>
</protein>
<evidence type="ECO:0000313" key="3">
    <source>
        <dbReference type="Proteomes" id="UP000078582"/>
    </source>
</evidence>
<dbReference type="GO" id="GO:0005737">
    <property type="term" value="C:cytoplasm"/>
    <property type="evidence" value="ECO:0007669"/>
    <property type="project" value="UniProtKB-SubCell"/>
</dbReference>